<dbReference type="PANTHER" id="PTHR13108">
    <property type="entry name" value="CONDENSIN COMPLEX SUBUNIT 2"/>
    <property type="match status" value="1"/>
</dbReference>
<feature type="compositionally biased region" description="Basic and acidic residues" evidence="12">
    <location>
        <begin position="513"/>
        <end position="526"/>
    </location>
</feature>
<sequence length="684" mass="76850">MALRTPLKARVQSPGPHLLTPNDDDAERAQMRVARATTLLRKSSGMMMAFDFEQVSTPQRQSNVLSRDRILELHNNCIKLAAENKITQRNTWDLKLIDHLSTLVKGGHDDEDQTNFQKASCTLEAGVKIYSTRVDSVHTEAYKVLGGLNRTAGATNDNSQFEDVDNGKEVEDNEDEPRKDLQKKMGNRSRTLEESFANLNVKKFDVAFTVDPLFHQMSAQFDEGGAKGLLLNTLSVFQGCEIVCDSWVAPEKIMKSTDKVHAEFSTFIDMSFMKDDIECVMNSLLKVTEISPTLKEILKMLDDPYRAAVEDEAYSGSPGRCETDFPWLENHGAFSGEDGEEISTIDSHSGFNDYEEERGSLEGFQDVVNSTPQMGSWSEVTPDLDDFEVRLIEWLTASFGQSTQANAWAGPDHWKYHKPRDAQHRMETVEVGCTEGSKKKRKKQQHFVLDFENPLELDMSKFEPPENPNSTLLVHRGGSCSSLLPPDLHYEALNLVTLFLKPTVQCLGKWGRPKSDKARPKGHCAEDYDMDSGNDERAPLSDGCWPEENDHGELDNLFENNLINAPPKVQRISINYRKTSKQVDVHMLKATLWEGLQHKQKCAIIGEEFSQDEGGISFQDLLDFLPEDCPAAAQEDISVHICFLCLLHLANEHNLCIKDCSTMDELRIFQVVKHAALASDVGDG</sequence>
<evidence type="ECO:0000256" key="7">
    <source>
        <dbReference type="ARBA" id="ARBA00022618"/>
    </source>
</evidence>
<dbReference type="PIRSF" id="PIRSF017126">
    <property type="entry name" value="Condensin_H"/>
    <property type="match status" value="1"/>
</dbReference>
<comment type="similarity">
    <text evidence="3 11">Belongs to the CND2 (condensin subunit 2) family.</text>
</comment>
<evidence type="ECO:0000256" key="2">
    <source>
        <dbReference type="ARBA" id="ARBA00004496"/>
    </source>
</evidence>
<evidence type="ECO:0000313" key="13">
    <source>
        <dbReference type="EMBL" id="CAK9235477.1"/>
    </source>
</evidence>
<dbReference type="Pfam" id="PF05786">
    <property type="entry name" value="Cnd2"/>
    <property type="match status" value="2"/>
</dbReference>
<keyword evidence="5" id="KW-0158">Chromosome</keyword>
<dbReference type="Proteomes" id="UP001497512">
    <property type="component" value="Chromosome 8"/>
</dbReference>
<comment type="function">
    <text evidence="11">Regulatory subunit of the condensin complex, a complex required for conversion of interphase chromatin into mitotic-like condense chromosomes.</text>
</comment>
<evidence type="ECO:0000256" key="9">
    <source>
        <dbReference type="ARBA" id="ARBA00023067"/>
    </source>
</evidence>
<evidence type="ECO:0000256" key="3">
    <source>
        <dbReference type="ARBA" id="ARBA00009471"/>
    </source>
</evidence>
<protein>
    <recommendedName>
        <fullName evidence="4 11">Condensin complex subunit 2</fullName>
    </recommendedName>
</protein>
<evidence type="ECO:0000256" key="4">
    <source>
        <dbReference type="ARBA" id="ARBA00016065"/>
    </source>
</evidence>
<evidence type="ECO:0000256" key="5">
    <source>
        <dbReference type="ARBA" id="ARBA00022454"/>
    </source>
</evidence>
<keyword evidence="9 11" id="KW-0226">DNA condensation</keyword>
<evidence type="ECO:0000256" key="12">
    <source>
        <dbReference type="SAM" id="MobiDB-lite"/>
    </source>
</evidence>
<name>A0ABP0V1P3_9BRYO</name>
<accession>A0ABP0V1P3</accession>
<dbReference type="InterPro" id="IPR022816">
    <property type="entry name" value="Condensin_barren_su2"/>
</dbReference>
<evidence type="ECO:0000313" key="14">
    <source>
        <dbReference type="Proteomes" id="UP001497512"/>
    </source>
</evidence>
<reference evidence="13" key="1">
    <citation type="submission" date="2024-02" db="EMBL/GenBank/DDBJ databases">
        <authorList>
            <consortium name="ELIXIR-Norway"/>
            <consortium name="Elixir Norway"/>
        </authorList>
    </citation>
    <scope>NUCLEOTIDE SEQUENCE</scope>
</reference>
<feature type="region of interest" description="Disordered" evidence="12">
    <location>
        <begin position="155"/>
        <end position="187"/>
    </location>
</feature>
<evidence type="ECO:0000256" key="1">
    <source>
        <dbReference type="ARBA" id="ARBA00004286"/>
    </source>
</evidence>
<feature type="region of interest" description="Disordered" evidence="12">
    <location>
        <begin position="512"/>
        <end position="539"/>
    </location>
</feature>
<evidence type="ECO:0000256" key="6">
    <source>
        <dbReference type="ARBA" id="ARBA00022490"/>
    </source>
</evidence>
<dbReference type="PANTHER" id="PTHR13108:SF9">
    <property type="entry name" value="CONDENSIN COMPLEX SUBUNIT 2"/>
    <property type="match status" value="1"/>
</dbReference>
<keyword evidence="8 11" id="KW-0498">Mitosis</keyword>
<evidence type="ECO:0000256" key="8">
    <source>
        <dbReference type="ARBA" id="ARBA00022776"/>
    </source>
</evidence>
<proteinExistence type="inferred from homology"/>
<dbReference type="EMBL" id="OZ019900">
    <property type="protein sequence ID" value="CAK9235477.1"/>
    <property type="molecule type" value="Genomic_DNA"/>
</dbReference>
<comment type="subcellular location">
    <subcellularLocation>
        <location evidence="1">Chromosome</location>
    </subcellularLocation>
    <subcellularLocation>
        <location evidence="2">Cytoplasm</location>
    </subcellularLocation>
</comment>
<evidence type="ECO:0000256" key="10">
    <source>
        <dbReference type="ARBA" id="ARBA00023306"/>
    </source>
</evidence>
<keyword evidence="14" id="KW-1185">Reference proteome</keyword>
<keyword evidence="7 11" id="KW-0132">Cell division</keyword>
<gene>
    <name evidence="13" type="ORF">CSSPTR1EN2_LOCUS22736</name>
</gene>
<evidence type="ECO:0000256" key="11">
    <source>
        <dbReference type="PIRNR" id="PIRNR017126"/>
    </source>
</evidence>
<organism evidence="13 14">
    <name type="scientific">Sphagnum troendelagicum</name>
    <dbReference type="NCBI Taxonomy" id="128251"/>
    <lineage>
        <taxon>Eukaryota</taxon>
        <taxon>Viridiplantae</taxon>
        <taxon>Streptophyta</taxon>
        <taxon>Embryophyta</taxon>
        <taxon>Bryophyta</taxon>
        <taxon>Sphagnophytina</taxon>
        <taxon>Sphagnopsida</taxon>
        <taxon>Sphagnales</taxon>
        <taxon>Sphagnaceae</taxon>
        <taxon>Sphagnum</taxon>
    </lineage>
</organism>
<feature type="compositionally biased region" description="Basic and acidic residues" evidence="12">
    <location>
        <begin position="165"/>
        <end position="183"/>
    </location>
</feature>
<keyword evidence="6" id="KW-0963">Cytoplasm</keyword>
<keyword evidence="10 11" id="KW-0131">Cell cycle</keyword>
<feature type="region of interest" description="Disordered" evidence="12">
    <location>
        <begin position="1"/>
        <end position="24"/>
    </location>
</feature>